<keyword evidence="3" id="KW-1185">Reference proteome</keyword>
<proteinExistence type="predicted"/>
<dbReference type="InterPro" id="IPR000719">
    <property type="entry name" value="Prot_kinase_dom"/>
</dbReference>
<dbReference type="PANTHER" id="PTHR45621">
    <property type="entry name" value="OS01G0588500 PROTEIN-RELATED"/>
    <property type="match status" value="1"/>
</dbReference>
<dbReference type="EMBL" id="JBGMDY010000005">
    <property type="protein sequence ID" value="KAL2334002.1"/>
    <property type="molecule type" value="Genomic_DNA"/>
</dbReference>
<dbReference type="AlphaFoldDB" id="A0ABD1MDY3"/>
<organism evidence="2 3">
    <name type="scientific">Flemingia macrophylla</name>
    <dbReference type="NCBI Taxonomy" id="520843"/>
    <lineage>
        <taxon>Eukaryota</taxon>
        <taxon>Viridiplantae</taxon>
        <taxon>Streptophyta</taxon>
        <taxon>Embryophyta</taxon>
        <taxon>Tracheophyta</taxon>
        <taxon>Spermatophyta</taxon>
        <taxon>Magnoliopsida</taxon>
        <taxon>eudicotyledons</taxon>
        <taxon>Gunneridae</taxon>
        <taxon>Pentapetalae</taxon>
        <taxon>rosids</taxon>
        <taxon>fabids</taxon>
        <taxon>Fabales</taxon>
        <taxon>Fabaceae</taxon>
        <taxon>Papilionoideae</taxon>
        <taxon>50 kb inversion clade</taxon>
        <taxon>NPAAA clade</taxon>
        <taxon>indigoferoid/millettioid clade</taxon>
        <taxon>Phaseoleae</taxon>
        <taxon>Flemingia</taxon>
    </lineage>
</organism>
<evidence type="ECO:0000313" key="3">
    <source>
        <dbReference type="Proteomes" id="UP001603857"/>
    </source>
</evidence>
<accession>A0ABD1MDY3</accession>
<dbReference type="SUPFAM" id="SSF56112">
    <property type="entry name" value="Protein kinase-like (PK-like)"/>
    <property type="match status" value="1"/>
</dbReference>
<gene>
    <name evidence="2" type="ORF">Fmac_015215</name>
</gene>
<feature type="domain" description="Protein kinase" evidence="1">
    <location>
        <begin position="1"/>
        <end position="100"/>
    </location>
</feature>
<protein>
    <recommendedName>
        <fullName evidence="1">Protein kinase domain-containing protein</fullName>
    </recommendedName>
</protein>
<evidence type="ECO:0000313" key="2">
    <source>
        <dbReference type="EMBL" id="KAL2334002.1"/>
    </source>
</evidence>
<name>A0ABD1MDY3_9FABA</name>
<dbReference type="PROSITE" id="PS50011">
    <property type="entry name" value="PROTEIN_KINASE_DOM"/>
    <property type="match status" value="1"/>
</dbReference>
<comment type="caution">
    <text evidence="2">The sequence shown here is derived from an EMBL/GenBank/DDBJ whole genome shotgun (WGS) entry which is preliminary data.</text>
</comment>
<dbReference type="InterPro" id="IPR050823">
    <property type="entry name" value="Plant_Ser_Thr_Prot_Kinase"/>
</dbReference>
<dbReference type="InterPro" id="IPR011009">
    <property type="entry name" value="Kinase-like_dom_sf"/>
</dbReference>
<reference evidence="2 3" key="1">
    <citation type="submission" date="2024-08" db="EMBL/GenBank/DDBJ databases">
        <title>Insights into the chromosomal genome structure of Flemingia macrophylla.</title>
        <authorList>
            <person name="Ding Y."/>
            <person name="Zhao Y."/>
            <person name="Bi W."/>
            <person name="Wu M."/>
            <person name="Zhao G."/>
            <person name="Gong Y."/>
            <person name="Li W."/>
            <person name="Zhang P."/>
        </authorList>
    </citation>
    <scope>NUCLEOTIDE SEQUENCE [LARGE SCALE GENOMIC DNA]</scope>
    <source>
        <strain evidence="2">DYQJB</strain>
        <tissue evidence="2">Leaf</tissue>
    </source>
</reference>
<dbReference type="Gene3D" id="1.10.510.10">
    <property type="entry name" value="Transferase(Phosphotransferase) domain 1"/>
    <property type="match status" value="1"/>
</dbReference>
<evidence type="ECO:0000259" key="1">
    <source>
        <dbReference type="PROSITE" id="PS50011"/>
    </source>
</evidence>
<sequence length="100" mass="10990">MIWNITLNGSDLQQDFNAKLSDFGLARDGPTGDNTHVSTRVIGSQGYAAPEYVATVINSYSHPKVEPHQGKVNLKDEGSLVKLLQNPQELAKANLHDFQE</sequence>
<dbReference type="Proteomes" id="UP001603857">
    <property type="component" value="Unassembled WGS sequence"/>
</dbReference>